<sequence>MPHHKKKNKGKQSQSSKERPHSALLNKENKLIGSQKERRIREGLFTYCGGKHPVEKFFKRPQNKPVSSRGFPSKHGKAFVGIMMCSMVPTYFHQEHNCEL</sequence>
<dbReference type="Proteomes" id="UP000765509">
    <property type="component" value="Unassembled WGS sequence"/>
</dbReference>
<feature type="region of interest" description="Disordered" evidence="1">
    <location>
        <begin position="1"/>
        <end position="36"/>
    </location>
</feature>
<dbReference type="AlphaFoldDB" id="A0A9Q3GL55"/>
<dbReference type="EMBL" id="AVOT02002786">
    <property type="protein sequence ID" value="MBW0471521.1"/>
    <property type="molecule type" value="Genomic_DNA"/>
</dbReference>
<accession>A0A9Q3GL55</accession>
<gene>
    <name evidence="2" type="ORF">O181_011236</name>
</gene>
<comment type="caution">
    <text evidence="2">The sequence shown here is derived from an EMBL/GenBank/DDBJ whole genome shotgun (WGS) entry which is preliminary data.</text>
</comment>
<evidence type="ECO:0000313" key="2">
    <source>
        <dbReference type="EMBL" id="MBW0471521.1"/>
    </source>
</evidence>
<proteinExistence type="predicted"/>
<name>A0A9Q3GL55_9BASI</name>
<reference evidence="2" key="1">
    <citation type="submission" date="2021-03" db="EMBL/GenBank/DDBJ databases">
        <title>Draft genome sequence of rust myrtle Austropuccinia psidii MF-1, a brazilian biotype.</title>
        <authorList>
            <person name="Quecine M.C."/>
            <person name="Pachon D.M.R."/>
            <person name="Bonatelli M.L."/>
            <person name="Correr F.H."/>
            <person name="Franceschini L.M."/>
            <person name="Leite T.F."/>
            <person name="Margarido G.R.A."/>
            <person name="Almeida C.A."/>
            <person name="Ferrarezi J.A."/>
            <person name="Labate C.A."/>
        </authorList>
    </citation>
    <scope>NUCLEOTIDE SEQUENCE</scope>
    <source>
        <strain evidence="2">MF-1</strain>
    </source>
</reference>
<keyword evidence="3" id="KW-1185">Reference proteome</keyword>
<organism evidence="2 3">
    <name type="scientific">Austropuccinia psidii MF-1</name>
    <dbReference type="NCBI Taxonomy" id="1389203"/>
    <lineage>
        <taxon>Eukaryota</taxon>
        <taxon>Fungi</taxon>
        <taxon>Dikarya</taxon>
        <taxon>Basidiomycota</taxon>
        <taxon>Pucciniomycotina</taxon>
        <taxon>Pucciniomycetes</taxon>
        <taxon>Pucciniales</taxon>
        <taxon>Sphaerophragmiaceae</taxon>
        <taxon>Austropuccinia</taxon>
    </lineage>
</organism>
<protein>
    <submittedName>
        <fullName evidence="2">Uncharacterized protein</fullName>
    </submittedName>
</protein>
<dbReference type="OrthoDB" id="8942758at2759"/>
<feature type="compositionally biased region" description="Basic and acidic residues" evidence="1">
    <location>
        <begin position="16"/>
        <end position="36"/>
    </location>
</feature>
<feature type="compositionally biased region" description="Basic residues" evidence="1">
    <location>
        <begin position="1"/>
        <end position="10"/>
    </location>
</feature>
<evidence type="ECO:0000256" key="1">
    <source>
        <dbReference type="SAM" id="MobiDB-lite"/>
    </source>
</evidence>
<evidence type="ECO:0000313" key="3">
    <source>
        <dbReference type="Proteomes" id="UP000765509"/>
    </source>
</evidence>